<dbReference type="Gene3D" id="2.40.30.10">
    <property type="entry name" value="Translation factors"/>
    <property type="match status" value="1"/>
</dbReference>
<dbReference type="PANTHER" id="PTHR42887">
    <property type="entry name" value="OS12G0638800 PROTEIN"/>
    <property type="match status" value="1"/>
</dbReference>
<dbReference type="PANTHER" id="PTHR42887:SF1">
    <property type="entry name" value="BLR3961 PROTEIN"/>
    <property type="match status" value="1"/>
</dbReference>
<dbReference type="Pfam" id="PF22780">
    <property type="entry name" value="HI0933_like_1st"/>
    <property type="match status" value="1"/>
</dbReference>
<sequence>MTNSNFAIIGGGPAGLAAAELLAQHGHDVTIYEAMPTPARKFLMAGKSGLNITHNEEFDQFKSRYGRASAALAPALDDLMPMDIRRWANEMGAETFVGSSGRVFPRAMKASPLLRNWLGRLNDLNVTLKTRHRWAGFDGDKLVFDTPEGMVKAQHDGTILALGGTSWPRLGGNGDWIEYLNQLDIDIAPFQPANCGFVVEWSDHFKEKFAGAPIKSVGATSDFGTQLGEFVITKNGVEGSLIYHHSAALRDAIAEKGRAELVLDLVPGQTVEKLITRLEKQKPKQSLSNLLRKGAKLTGAKAALVREVQPDAGKRTPAELAQLIKALPLPIIAPQPITHAISSAGGVKWDEMDSNYMLKKRPGLFVAGEMIDWEAPTGGYLITACLATGRAAASGLMQWAIRK</sequence>
<evidence type="ECO:0000313" key="7">
    <source>
        <dbReference type="Proteomes" id="UP000258927"/>
    </source>
</evidence>
<dbReference type="EMBL" id="CP021330">
    <property type="protein sequence ID" value="AVX03627.1"/>
    <property type="molecule type" value="Genomic_DNA"/>
</dbReference>
<dbReference type="NCBIfam" id="TIGR00275">
    <property type="entry name" value="aminoacetone oxidase family FAD-binding enzyme"/>
    <property type="match status" value="1"/>
</dbReference>
<proteinExistence type="predicted"/>
<gene>
    <name evidence="6" type="ORF">MXMO3_01096</name>
</gene>
<keyword evidence="3" id="KW-0274">FAD</keyword>
<evidence type="ECO:0000259" key="4">
    <source>
        <dbReference type="Pfam" id="PF03486"/>
    </source>
</evidence>
<name>A0A2R4MC78_9HYPH</name>
<dbReference type="InterPro" id="IPR057661">
    <property type="entry name" value="RsdA/BaiN/AoA(So)_Rossmann"/>
</dbReference>
<dbReference type="InterPro" id="IPR036188">
    <property type="entry name" value="FAD/NAD-bd_sf"/>
</dbReference>
<feature type="domain" description="RsdA/BaiN/AoA(So)-like insert" evidence="5">
    <location>
        <begin position="191"/>
        <end position="342"/>
    </location>
</feature>
<reference evidence="6 7" key="1">
    <citation type="submission" date="2017-05" db="EMBL/GenBank/DDBJ databases">
        <title>Genome Analysis of Maritalea myrionectae HL2708#5.</title>
        <authorList>
            <consortium name="Cotde Inc.-PKNU"/>
            <person name="Jang D."/>
            <person name="Oh H.-M."/>
        </authorList>
    </citation>
    <scope>NUCLEOTIDE SEQUENCE [LARGE SCALE GENOMIC DNA]</scope>
    <source>
        <strain evidence="6 7">HL2708#5</strain>
    </source>
</reference>
<dbReference type="SUPFAM" id="SSF51905">
    <property type="entry name" value="FAD/NAD(P)-binding domain"/>
    <property type="match status" value="1"/>
</dbReference>
<organism evidence="6 7">
    <name type="scientific">Maritalea myrionectae</name>
    <dbReference type="NCBI Taxonomy" id="454601"/>
    <lineage>
        <taxon>Bacteria</taxon>
        <taxon>Pseudomonadati</taxon>
        <taxon>Pseudomonadota</taxon>
        <taxon>Alphaproteobacteria</taxon>
        <taxon>Hyphomicrobiales</taxon>
        <taxon>Devosiaceae</taxon>
        <taxon>Maritalea</taxon>
    </lineage>
</organism>
<dbReference type="AlphaFoldDB" id="A0A2R4MC78"/>
<dbReference type="SUPFAM" id="SSF160996">
    <property type="entry name" value="HI0933 insert domain-like"/>
    <property type="match status" value="1"/>
</dbReference>
<dbReference type="NCBIfam" id="TIGR03862">
    <property type="entry name" value="flavo_PP4765"/>
    <property type="match status" value="1"/>
</dbReference>
<accession>A0A2R4MC78</accession>
<evidence type="ECO:0000259" key="5">
    <source>
        <dbReference type="Pfam" id="PF22780"/>
    </source>
</evidence>
<dbReference type="InterPro" id="IPR022460">
    <property type="entry name" value="Flavoprotein_PP4765"/>
</dbReference>
<dbReference type="InterPro" id="IPR004792">
    <property type="entry name" value="BaiN-like"/>
</dbReference>
<dbReference type="Gene3D" id="3.50.50.60">
    <property type="entry name" value="FAD/NAD(P)-binding domain"/>
    <property type="match status" value="1"/>
</dbReference>
<dbReference type="KEGG" id="mmyr:MXMO3_01096"/>
<dbReference type="Pfam" id="PF03486">
    <property type="entry name" value="HI0933_like"/>
    <property type="match status" value="1"/>
</dbReference>
<evidence type="ECO:0000256" key="1">
    <source>
        <dbReference type="ARBA" id="ARBA00001974"/>
    </source>
</evidence>
<dbReference type="Gene3D" id="1.10.8.260">
    <property type="entry name" value="HI0933 insert domain-like"/>
    <property type="match status" value="1"/>
</dbReference>
<evidence type="ECO:0000256" key="2">
    <source>
        <dbReference type="ARBA" id="ARBA00022630"/>
    </source>
</evidence>
<dbReference type="RefSeq" id="WP_117395209.1">
    <property type="nucleotide sequence ID" value="NZ_CP021330.1"/>
</dbReference>
<dbReference type="PRINTS" id="PR00419">
    <property type="entry name" value="ADXRDTASE"/>
</dbReference>
<keyword evidence="2" id="KW-0285">Flavoprotein</keyword>
<keyword evidence="7" id="KW-1185">Reference proteome</keyword>
<dbReference type="InterPro" id="IPR055178">
    <property type="entry name" value="RsdA/BaiN/AoA(So)-like_dom"/>
</dbReference>
<feature type="domain" description="RsdA/BaiN/AoA(So)-like Rossmann fold-like" evidence="4">
    <location>
        <begin position="6"/>
        <end position="394"/>
    </location>
</feature>
<comment type="cofactor">
    <cofactor evidence="1">
        <name>FAD</name>
        <dbReference type="ChEBI" id="CHEBI:57692"/>
    </cofactor>
</comment>
<evidence type="ECO:0000256" key="3">
    <source>
        <dbReference type="ARBA" id="ARBA00022827"/>
    </source>
</evidence>
<protein>
    <submittedName>
        <fullName evidence="6">Uncharacterized protein</fullName>
    </submittedName>
</protein>
<dbReference type="InterPro" id="IPR023166">
    <property type="entry name" value="BaiN-like_dom_sf"/>
</dbReference>
<evidence type="ECO:0000313" key="6">
    <source>
        <dbReference type="EMBL" id="AVX03627.1"/>
    </source>
</evidence>
<dbReference type="Proteomes" id="UP000258927">
    <property type="component" value="Chromosome"/>
</dbReference>